<keyword evidence="1" id="KW-1133">Transmembrane helix</keyword>
<protein>
    <submittedName>
        <fullName evidence="2">Uncharacterized protein</fullName>
    </submittedName>
</protein>
<evidence type="ECO:0000256" key="1">
    <source>
        <dbReference type="SAM" id="Phobius"/>
    </source>
</evidence>
<organism evidence="2">
    <name type="scientific">Anguilla anguilla</name>
    <name type="common">European freshwater eel</name>
    <name type="synonym">Muraena anguilla</name>
    <dbReference type="NCBI Taxonomy" id="7936"/>
    <lineage>
        <taxon>Eukaryota</taxon>
        <taxon>Metazoa</taxon>
        <taxon>Chordata</taxon>
        <taxon>Craniata</taxon>
        <taxon>Vertebrata</taxon>
        <taxon>Euteleostomi</taxon>
        <taxon>Actinopterygii</taxon>
        <taxon>Neopterygii</taxon>
        <taxon>Teleostei</taxon>
        <taxon>Anguilliformes</taxon>
        <taxon>Anguillidae</taxon>
        <taxon>Anguilla</taxon>
    </lineage>
</organism>
<feature type="transmembrane region" description="Helical" evidence="1">
    <location>
        <begin position="41"/>
        <end position="63"/>
    </location>
</feature>
<keyword evidence="1" id="KW-0472">Membrane</keyword>
<sequence>MQCVWACLSLNGVKLMALWCFFKINATIVGKDIFWTVYSVIAYFFLKLIKLIIMWRILVLWFYSL</sequence>
<evidence type="ECO:0000313" key="2">
    <source>
        <dbReference type="EMBL" id="JAH58976.1"/>
    </source>
</evidence>
<proteinExistence type="predicted"/>
<dbReference type="AlphaFoldDB" id="A0A0E9TZL5"/>
<accession>A0A0E9TZL5</accession>
<dbReference type="EMBL" id="GBXM01049601">
    <property type="protein sequence ID" value="JAH58976.1"/>
    <property type="molecule type" value="Transcribed_RNA"/>
</dbReference>
<reference evidence="2" key="1">
    <citation type="submission" date="2014-11" db="EMBL/GenBank/DDBJ databases">
        <authorList>
            <person name="Amaro Gonzalez C."/>
        </authorList>
    </citation>
    <scope>NUCLEOTIDE SEQUENCE</scope>
</reference>
<reference evidence="2" key="2">
    <citation type="journal article" date="2015" name="Fish Shellfish Immunol.">
        <title>Early steps in the European eel (Anguilla anguilla)-Vibrio vulnificus interaction in the gills: Role of the RtxA13 toxin.</title>
        <authorList>
            <person name="Callol A."/>
            <person name="Pajuelo D."/>
            <person name="Ebbesson L."/>
            <person name="Teles M."/>
            <person name="MacKenzie S."/>
            <person name="Amaro C."/>
        </authorList>
    </citation>
    <scope>NUCLEOTIDE SEQUENCE</scope>
</reference>
<keyword evidence="1" id="KW-0812">Transmembrane</keyword>
<name>A0A0E9TZL5_ANGAN</name>